<feature type="binding site" evidence="6">
    <location>
        <begin position="86"/>
        <end position="90"/>
    </location>
    <ligand>
        <name>ATP</name>
        <dbReference type="ChEBI" id="CHEBI:30616"/>
    </ligand>
</feature>
<dbReference type="NCBIfam" id="NF009489">
    <property type="entry name" value="PRK12851.1"/>
    <property type="match status" value="1"/>
</dbReference>
<dbReference type="InterPro" id="IPR027409">
    <property type="entry name" value="GroEL-like_apical_dom_sf"/>
</dbReference>
<dbReference type="InterPro" id="IPR027410">
    <property type="entry name" value="TCP-1-like_intermed_sf"/>
</dbReference>
<keyword evidence="2 6" id="KW-0547">Nucleotide-binding</keyword>
<dbReference type="GO" id="GO:0005524">
    <property type="term" value="F:ATP binding"/>
    <property type="evidence" value="ECO:0007669"/>
    <property type="project" value="UniProtKB-UniRule"/>
</dbReference>
<dbReference type="CDD" id="cd03344">
    <property type="entry name" value="GroEL"/>
    <property type="match status" value="1"/>
</dbReference>
<dbReference type="Proteomes" id="UP000183047">
    <property type="component" value="Unassembled WGS sequence"/>
</dbReference>
<dbReference type="Pfam" id="PF00118">
    <property type="entry name" value="Cpn60_TCP1"/>
    <property type="match status" value="1"/>
</dbReference>
<keyword evidence="6" id="KW-0963">Cytoplasm</keyword>
<dbReference type="InterPro" id="IPR027413">
    <property type="entry name" value="GROEL-like_equatorial_sf"/>
</dbReference>
<dbReference type="NCBIfam" id="NF009488">
    <property type="entry name" value="PRK12850.1"/>
    <property type="match status" value="1"/>
</dbReference>
<dbReference type="InterPro" id="IPR001844">
    <property type="entry name" value="Cpn60/GroEL"/>
</dbReference>
<dbReference type="GO" id="GO:0016853">
    <property type="term" value="F:isomerase activity"/>
    <property type="evidence" value="ECO:0007669"/>
    <property type="project" value="UniProtKB-KW"/>
</dbReference>
<protein>
    <recommendedName>
        <fullName evidence="6">Chaperonin GroEL</fullName>
        <ecNumber evidence="6">5.6.1.7</ecNumber>
    </recommendedName>
    <alternativeName>
        <fullName evidence="6">60 kDa chaperonin</fullName>
    </alternativeName>
    <alternativeName>
        <fullName evidence="6">Chaperonin-60</fullName>
        <shortName evidence="6">Cpn60</shortName>
    </alternativeName>
</protein>
<evidence type="ECO:0000256" key="6">
    <source>
        <dbReference type="HAMAP-Rule" id="MF_00600"/>
    </source>
</evidence>
<dbReference type="STRING" id="185008.bhn_I1112"/>
<evidence type="ECO:0000256" key="3">
    <source>
        <dbReference type="ARBA" id="ARBA00022840"/>
    </source>
</evidence>
<name>A0A1G5C0D2_9FIRM</name>
<accession>A0A1G5C0D2</accession>
<dbReference type="SUPFAM" id="SSF48592">
    <property type="entry name" value="GroEL equatorial domain-like"/>
    <property type="match status" value="2"/>
</dbReference>
<evidence type="ECO:0000313" key="9">
    <source>
        <dbReference type="EMBL" id="SCX95872.1"/>
    </source>
</evidence>
<dbReference type="OrthoDB" id="9766614at2"/>
<dbReference type="GO" id="GO:0042026">
    <property type="term" value="P:protein refolding"/>
    <property type="evidence" value="ECO:0007669"/>
    <property type="project" value="UniProtKB-UniRule"/>
</dbReference>
<dbReference type="AlphaFoldDB" id="A0A1G5C0D2"/>
<comment type="similarity">
    <text evidence="1 6 7">Belongs to the chaperonin (HSP60) family.</text>
</comment>
<comment type="subunit">
    <text evidence="6 8">Forms a cylinder of 14 subunits composed of two heptameric rings stacked back-to-back. Interacts with the co-chaperonin GroES.</text>
</comment>
<organism evidence="9 10">
    <name type="scientific">Butyrivibrio hungatei</name>
    <dbReference type="NCBI Taxonomy" id="185008"/>
    <lineage>
        <taxon>Bacteria</taxon>
        <taxon>Bacillati</taxon>
        <taxon>Bacillota</taxon>
        <taxon>Clostridia</taxon>
        <taxon>Lachnospirales</taxon>
        <taxon>Lachnospiraceae</taxon>
        <taxon>Butyrivibrio</taxon>
    </lineage>
</organism>
<dbReference type="EMBL" id="FMUR01000005">
    <property type="protein sequence ID" value="SCX95872.1"/>
    <property type="molecule type" value="Genomic_DNA"/>
</dbReference>
<dbReference type="NCBIfam" id="NF009487">
    <property type="entry name" value="PRK12849.1"/>
    <property type="match status" value="1"/>
</dbReference>
<keyword evidence="4 6" id="KW-0143">Chaperone</keyword>
<dbReference type="Gene3D" id="3.50.7.10">
    <property type="entry name" value="GroEL"/>
    <property type="match status" value="1"/>
</dbReference>
<dbReference type="InterPro" id="IPR002423">
    <property type="entry name" value="Cpn60/GroEL/TCP-1"/>
</dbReference>
<gene>
    <name evidence="6" type="primary">groEL</name>
    <name evidence="6" type="synonym">groL</name>
    <name evidence="9" type="ORF">SAMN02910451_00911</name>
</gene>
<dbReference type="RefSeq" id="WP_074461644.1">
    <property type="nucleotide sequence ID" value="NZ_FMUR01000005.1"/>
</dbReference>
<dbReference type="SUPFAM" id="SSF52029">
    <property type="entry name" value="GroEL apical domain-like"/>
    <property type="match status" value="1"/>
</dbReference>
<dbReference type="Gene3D" id="3.30.260.10">
    <property type="entry name" value="TCP-1-like chaperonin intermediate domain"/>
    <property type="match status" value="1"/>
</dbReference>
<evidence type="ECO:0000256" key="5">
    <source>
        <dbReference type="ARBA" id="ARBA00023235"/>
    </source>
</evidence>
<keyword evidence="5 6" id="KW-0413">Isomerase</keyword>
<comment type="subcellular location">
    <subcellularLocation>
        <location evidence="6">Cytoplasm</location>
    </subcellularLocation>
</comment>
<keyword evidence="3 6" id="KW-0067">ATP-binding</keyword>
<dbReference type="NCBIfam" id="TIGR02348">
    <property type="entry name" value="GroEL"/>
    <property type="match status" value="1"/>
</dbReference>
<feature type="binding site" evidence="6">
    <location>
        <begin position="29"/>
        <end position="32"/>
    </location>
    <ligand>
        <name>ATP</name>
        <dbReference type="ChEBI" id="CHEBI:30616"/>
    </ligand>
</feature>
<dbReference type="HAMAP" id="MF_00600">
    <property type="entry name" value="CH60"/>
    <property type="match status" value="1"/>
</dbReference>
<proteinExistence type="inferred from homology"/>
<dbReference type="PRINTS" id="PR00298">
    <property type="entry name" value="CHAPERONIN60"/>
</dbReference>
<dbReference type="InterPro" id="IPR018370">
    <property type="entry name" value="Chaperonin_Cpn60_CS"/>
</dbReference>
<dbReference type="EC" id="5.6.1.7" evidence="6"/>
<evidence type="ECO:0000256" key="7">
    <source>
        <dbReference type="RuleBase" id="RU000418"/>
    </source>
</evidence>
<comment type="function">
    <text evidence="6 8">Together with its co-chaperonin GroES, plays an essential role in assisting protein folding. The GroEL-GroES system forms a nano-cage that allows encapsulation of the non-native substrate proteins and provides a physical environment optimized to promote and accelerate protein folding.</text>
</comment>
<dbReference type="PROSITE" id="PS00296">
    <property type="entry name" value="CHAPERONINS_CPN60"/>
    <property type="match status" value="1"/>
</dbReference>
<evidence type="ECO:0000256" key="8">
    <source>
        <dbReference type="RuleBase" id="RU000419"/>
    </source>
</evidence>
<feature type="binding site" evidence="6">
    <location>
        <position position="413"/>
    </location>
    <ligand>
        <name>ATP</name>
        <dbReference type="ChEBI" id="CHEBI:30616"/>
    </ligand>
</feature>
<feature type="binding site" evidence="6">
    <location>
        <position position="494"/>
    </location>
    <ligand>
        <name>ATP</name>
        <dbReference type="ChEBI" id="CHEBI:30616"/>
    </ligand>
</feature>
<evidence type="ECO:0000313" key="10">
    <source>
        <dbReference type="Proteomes" id="UP000183047"/>
    </source>
</evidence>
<dbReference type="GO" id="GO:0051082">
    <property type="term" value="F:unfolded protein binding"/>
    <property type="evidence" value="ECO:0007669"/>
    <property type="project" value="UniProtKB-UniRule"/>
</dbReference>
<dbReference type="GO" id="GO:0140662">
    <property type="term" value="F:ATP-dependent protein folding chaperone"/>
    <property type="evidence" value="ECO:0007669"/>
    <property type="project" value="InterPro"/>
</dbReference>
<evidence type="ECO:0000256" key="2">
    <source>
        <dbReference type="ARBA" id="ARBA00022741"/>
    </source>
</evidence>
<reference evidence="10" key="1">
    <citation type="submission" date="2016-10" db="EMBL/GenBank/DDBJ databases">
        <authorList>
            <person name="Varghese N."/>
            <person name="Submissions S."/>
        </authorList>
    </citation>
    <scope>NUCLEOTIDE SEQUENCE [LARGE SCALE GENOMIC DNA]</scope>
    <source>
        <strain evidence="10">XBD2006</strain>
    </source>
</reference>
<evidence type="ECO:0000256" key="1">
    <source>
        <dbReference type="ARBA" id="ARBA00006607"/>
    </source>
</evidence>
<evidence type="ECO:0000256" key="4">
    <source>
        <dbReference type="ARBA" id="ARBA00023186"/>
    </source>
</evidence>
<dbReference type="PANTHER" id="PTHR45633">
    <property type="entry name" value="60 KDA HEAT SHOCK PROTEIN, MITOCHONDRIAL"/>
    <property type="match status" value="1"/>
</dbReference>
<keyword evidence="10" id="KW-1185">Reference proteome</keyword>
<sequence length="540" mass="57316">MAKTIKYGADARTAMVEGVNKLADTVRVTIGPKGRNVVLDKSYGAPTITNDGVTIAKEIELEDAYENMGAQLVKEVATKTNDVAGDGTTTATVLAQAMINEGVKNLAAGANPIVLRKGMKKATECAVEAISKMATKVKGKDQIMRVAAVSSGDDEVGQMIADAMEKVSNDGVITIEESKTMQTELDLVEGMQFDRGYISAYMATDMDKMEANLEDPYVLITDKKISNIQDILPLLEQIVKTGSKLLIIAEDVDGEALTTLIVNKLRGTFNVVAVKAPGYGDRRKAMLEDIAILTGGKVISSDLGLELKDTTLDDLGRAKSIKVEKEKTTIVDGLGEKDEIAARVAQIKKQIEDTTSDFDKEKLQERLAKLAGGVAVIRVGAATETEMKEAKYRMEDALNATRAAVEEGIIFGGGSAYIHASKEVEKLAASLEGDEKTGANVVLKALEAPLFHIANNAGLDGSVIVNKVKESKVGVGFNAYSEEYVDMVKDGIIDPAKVTRSAIQNATSVASSFLTTEAAVATIKEPAPAMPAGGPGMGMM</sequence>
<dbReference type="GO" id="GO:0005737">
    <property type="term" value="C:cytoplasm"/>
    <property type="evidence" value="ECO:0007669"/>
    <property type="project" value="UniProtKB-SubCell"/>
</dbReference>
<dbReference type="Gene3D" id="1.10.560.10">
    <property type="entry name" value="GroEL-like equatorial domain"/>
    <property type="match status" value="1"/>
</dbReference>
<dbReference type="NCBIfam" id="NF000592">
    <property type="entry name" value="PRK00013.1"/>
    <property type="match status" value="1"/>
</dbReference>
<dbReference type="FunFam" id="3.50.7.10:FF:000001">
    <property type="entry name" value="60 kDa chaperonin"/>
    <property type="match status" value="1"/>
</dbReference>
<comment type="caution">
    <text evidence="6">Lacks conserved residue(s) required for the propagation of feature annotation.</text>
</comment>